<feature type="domain" description="Dihydrodipicolinate reductase C-terminal" evidence="14">
    <location>
        <begin position="102"/>
        <end position="232"/>
    </location>
</feature>
<feature type="domain" description="Dihydrodipicolinate reductase N-terminal" evidence="13">
    <location>
        <begin position="1"/>
        <end position="99"/>
    </location>
</feature>
<protein>
    <recommendedName>
        <fullName evidence="9 12">4-hydroxy-tetrahydrodipicolinate reductase</fullName>
        <ecNumber evidence="9 12">1.17.1.8</ecNumber>
    </recommendedName>
</protein>
<dbReference type="PANTHER" id="PTHR20836:SF0">
    <property type="entry name" value="4-HYDROXY-TETRAHYDRODIPICOLINATE REDUCTASE 1, CHLOROPLASTIC-RELATED"/>
    <property type="match status" value="1"/>
</dbReference>
<evidence type="ECO:0000256" key="2">
    <source>
        <dbReference type="ARBA" id="ARBA00022605"/>
    </source>
</evidence>
<evidence type="ECO:0000313" key="16">
    <source>
        <dbReference type="Proteomes" id="UP000247917"/>
    </source>
</evidence>
<comment type="pathway">
    <text evidence="8">Amino-acid biosynthesis; L-lysine biosynthesis via DAP pathway; (S)-tetrahydrodipicolinate from L-aspartate: step 4/4.</text>
</comment>
<keyword evidence="2" id="KW-0028">Amino-acid biosynthesis</keyword>
<dbReference type="Proteomes" id="UP000247917">
    <property type="component" value="Chromosome"/>
</dbReference>
<evidence type="ECO:0000256" key="12">
    <source>
        <dbReference type="NCBIfam" id="TIGR00036"/>
    </source>
</evidence>
<dbReference type="SUPFAM" id="SSF55347">
    <property type="entry name" value="Glyceraldehyde-3-phosphate dehydrogenase-like, C-terminal domain"/>
    <property type="match status" value="1"/>
</dbReference>
<reference evidence="15 16" key="1">
    <citation type="journal article" date="2018" name="Genome Biol. Evol.">
        <title>Parallel and Gradual Genome Erosion in the Blattabacterium Endosymbionts of Mastotermes darwiniensis and Cryptocercus Wood Roaches.</title>
        <authorList>
            <person name="Kinjo Y."/>
            <person name="Bourguignon T."/>
            <person name="Tong K.J."/>
            <person name="Kuwahara H."/>
            <person name="Lim S.J."/>
            <person name="Yoon K.B."/>
            <person name="Shigenobu S."/>
            <person name="Park Y.C."/>
            <person name="Nalepa C.A."/>
            <person name="Hongoh Y."/>
            <person name="Ohkuma M."/>
            <person name="Lo N."/>
            <person name="Tokuda G."/>
        </authorList>
    </citation>
    <scope>NUCLEOTIDE SEQUENCE [LARGE SCALE GENOMIC DNA]</scope>
    <source>
        <strain evidence="15 16">CPUsv</strain>
    </source>
</reference>
<dbReference type="InterPro" id="IPR022663">
    <property type="entry name" value="DapB_C"/>
</dbReference>
<name>A0ABN5M668_9FLAO</name>
<keyword evidence="7" id="KW-0457">Lysine biosynthesis</keyword>
<sequence>MNIAIIGYGKMGKSIEKIAKIRNHQISFFSNKSPCNISLKNADVAVEFSCPDSAFNNINICIENNIPVVCGTTGWLEKFHLIKDICKKKNGTFLYSSNFSIGMNIFYEINHKLSKLLFPYSINYEIKIEEIHHKEKMDRPSGTALVLAKNIINNKMKKTWILDKKKTKNQILIISKRLDNETGIHRVLYQSKIENIEIKHQAYNREGFATGAIIAAEWIKDKKGIFSMKEVLGI</sequence>
<organism evidence="15 16">
    <name type="scientific">Blattabacterium punctulatus</name>
    <dbReference type="NCBI Taxonomy" id="164514"/>
    <lineage>
        <taxon>Bacteria</taxon>
        <taxon>Pseudomonadati</taxon>
        <taxon>Bacteroidota</taxon>
        <taxon>Flavobacteriia</taxon>
        <taxon>Flavobacteriales</taxon>
        <taxon>Blattabacteriaceae</taxon>
        <taxon>Blattabacterium</taxon>
    </lineage>
</organism>
<evidence type="ECO:0000256" key="9">
    <source>
        <dbReference type="ARBA" id="ARBA00038983"/>
    </source>
</evidence>
<proteinExistence type="inferred from homology"/>
<dbReference type="InterPro" id="IPR036291">
    <property type="entry name" value="NAD(P)-bd_dom_sf"/>
</dbReference>
<dbReference type="PANTHER" id="PTHR20836">
    <property type="entry name" value="DIHYDRODIPICOLINATE REDUCTASE"/>
    <property type="match status" value="1"/>
</dbReference>
<evidence type="ECO:0000256" key="8">
    <source>
        <dbReference type="ARBA" id="ARBA00037922"/>
    </source>
</evidence>
<accession>A0ABN5M668</accession>
<dbReference type="InterPro" id="IPR023940">
    <property type="entry name" value="DHDPR_bac"/>
</dbReference>
<dbReference type="Gene3D" id="3.40.50.720">
    <property type="entry name" value="NAD(P)-binding Rossmann-like Domain"/>
    <property type="match status" value="1"/>
</dbReference>
<evidence type="ECO:0000256" key="10">
    <source>
        <dbReference type="ARBA" id="ARBA00049080"/>
    </source>
</evidence>
<dbReference type="SUPFAM" id="SSF51735">
    <property type="entry name" value="NAD(P)-binding Rossmann-fold domains"/>
    <property type="match status" value="1"/>
</dbReference>
<dbReference type="PIRSF" id="PIRSF000161">
    <property type="entry name" value="DHPR"/>
    <property type="match status" value="1"/>
</dbReference>
<dbReference type="Pfam" id="PF05173">
    <property type="entry name" value="DapB_C"/>
    <property type="match status" value="1"/>
</dbReference>
<evidence type="ECO:0000259" key="14">
    <source>
        <dbReference type="Pfam" id="PF05173"/>
    </source>
</evidence>
<dbReference type="RefSeq" id="WP_110495400.1">
    <property type="nucleotide sequence ID" value="NZ_CP029810.1"/>
</dbReference>
<gene>
    <name evidence="15" type="primary">dapB</name>
    <name evidence="15" type="ORF">DM808_02650</name>
</gene>
<keyword evidence="4" id="KW-0220">Diaminopimelate biosynthesis</keyword>
<evidence type="ECO:0000256" key="4">
    <source>
        <dbReference type="ARBA" id="ARBA00022915"/>
    </source>
</evidence>
<evidence type="ECO:0000256" key="6">
    <source>
        <dbReference type="ARBA" id="ARBA00023027"/>
    </source>
</evidence>
<evidence type="ECO:0000256" key="3">
    <source>
        <dbReference type="ARBA" id="ARBA00022857"/>
    </source>
</evidence>
<evidence type="ECO:0000256" key="1">
    <source>
        <dbReference type="ARBA" id="ARBA00006642"/>
    </source>
</evidence>
<evidence type="ECO:0000256" key="11">
    <source>
        <dbReference type="ARBA" id="ARBA00049396"/>
    </source>
</evidence>
<comment type="catalytic activity">
    <reaction evidence="11">
        <text>(S)-2,3,4,5-tetrahydrodipicolinate + NAD(+) + H2O = (2S,4S)-4-hydroxy-2,3,4,5-tetrahydrodipicolinate + NADH + H(+)</text>
        <dbReference type="Rhea" id="RHEA:35323"/>
        <dbReference type="ChEBI" id="CHEBI:15377"/>
        <dbReference type="ChEBI" id="CHEBI:15378"/>
        <dbReference type="ChEBI" id="CHEBI:16845"/>
        <dbReference type="ChEBI" id="CHEBI:57540"/>
        <dbReference type="ChEBI" id="CHEBI:57945"/>
        <dbReference type="ChEBI" id="CHEBI:67139"/>
        <dbReference type="EC" id="1.17.1.8"/>
    </reaction>
</comment>
<dbReference type="EMBL" id="CP029812">
    <property type="protein sequence ID" value="AWU40035.1"/>
    <property type="molecule type" value="Genomic_DNA"/>
</dbReference>
<evidence type="ECO:0000259" key="13">
    <source>
        <dbReference type="Pfam" id="PF01113"/>
    </source>
</evidence>
<comment type="similarity">
    <text evidence="1">Belongs to the DapB family.</text>
</comment>
<evidence type="ECO:0000256" key="5">
    <source>
        <dbReference type="ARBA" id="ARBA00023002"/>
    </source>
</evidence>
<keyword evidence="6" id="KW-0520">NAD</keyword>
<comment type="catalytic activity">
    <reaction evidence="10">
        <text>(S)-2,3,4,5-tetrahydrodipicolinate + NADP(+) + H2O = (2S,4S)-4-hydroxy-2,3,4,5-tetrahydrodipicolinate + NADPH + H(+)</text>
        <dbReference type="Rhea" id="RHEA:35331"/>
        <dbReference type="ChEBI" id="CHEBI:15377"/>
        <dbReference type="ChEBI" id="CHEBI:15378"/>
        <dbReference type="ChEBI" id="CHEBI:16845"/>
        <dbReference type="ChEBI" id="CHEBI:57783"/>
        <dbReference type="ChEBI" id="CHEBI:58349"/>
        <dbReference type="ChEBI" id="CHEBI:67139"/>
        <dbReference type="EC" id="1.17.1.8"/>
    </reaction>
</comment>
<dbReference type="NCBIfam" id="TIGR00036">
    <property type="entry name" value="dapB"/>
    <property type="match status" value="1"/>
</dbReference>
<dbReference type="Pfam" id="PF01113">
    <property type="entry name" value="DapB_N"/>
    <property type="match status" value="1"/>
</dbReference>
<dbReference type="InterPro" id="IPR000846">
    <property type="entry name" value="DapB_N"/>
</dbReference>
<evidence type="ECO:0000313" key="15">
    <source>
        <dbReference type="EMBL" id="AWU40035.1"/>
    </source>
</evidence>
<keyword evidence="16" id="KW-1185">Reference proteome</keyword>
<dbReference type="Gene3D" id="3.30.360.10">
    <property type="entry name" value="Dihydrodipicolinate Reductase, domain 2"/>
    <property type="match status" value="1"/>
</dbReference>
<evidence type="ECO:0000256" key="7">
    <source>
        <dbReference type="ARBA" id="ARBA00023154"/>
    </source>
</evidence>
<keyword evidence="5" id="KW-0560">Oxidoreductase</keyword>
<keyword evidence="3" id="KW-0521">NADP</keyword>
<dbReference type="EC" id="1.17.1.8" evidence="9 12"/>